<evidence type="ECO:0000256" key="5">
    <source>
        <dbReference type="ARBA" id="ARBA00022824"/>
    </source>
</evidence>
<name>A0ABR3SBT5_9PEZI</name>
<evidence type="ECO:0000256" key="3">
    <source>
        <dbReference type="ARBA" id="ARBA00017059"/>
    </source>
</evidence>
<organism evidence="10 11">
    <name type="scientific">Neofusicoccum ribis</name>
    <dbReference type="NCBI Taxonomy" id="45134"/>
    <lineage>
        <taxon>Eukaryota</taxon>
        <taxon>Fungi</taxon>
        <taxon>Dikarya</taxon>
        <taxon>Ascomycota</taxon>
        <taxon>Pezizomycotina</taxon>
        <taxon>Dothideomycetes</taxon>
        <taxon>Dothideomycetes incertae sedis</taxon>
        <taxon>Botryosphaeriales</taxon>
        <taxon>Botryosphaeriaceae</taxon>
        <taxon>Neofusicoccum</taxon>
    </lineage>
</organism>
<feature type="transmembrane region" description="Helical" evidence="9">
    <location>
        <begin position="32"/>
        <end position="55"/>
    </location>
</feature>
<comment type="subcellular location">
    <subcellularLocation>
        <location evidence="1">Endoplasmic reticulum membrane</location>
        <topology evidence="1">Multi-pass membrane protein</topology>
    </subcellularLocation>
</comment>
<comment type="caution">
    <text evidence="10">The sequence shown here is derived from an EMBL/GenBank/DDBJ whole genome shotgun (WGS) entry which is preliminary data.</text>
</comment>
<keyword evidence="11" id="KW-1185">Reference proteome</keyword>
<comment type="function">
    <text evidence="8">Component of the signal peptidase complex (SPC) which catalyzes the cleavage of N-terminal signal sequences from nascent proteins as they are translocated into the lumen of the endoplasmic reticulum. Dispensable for SPC enzymatic activity.</text>
</comment>
<proteinExistence type="inferred from homology"/>
<reference evidence="10 11" key="1">
    <citation type="submission" date="2024-02" db="EMBL/GenBank/DDBJ databases">
        <title>De novo assembly and annotation of 12 fungi associated with fruit tree decline syndrome in Ontario, Canada.</title>
        <authorList>
            <person name="Sulman M."/>
            <person name="Ellouze W."/>
            <person name="Ilyukhin E."/>
        </authorList>
    </citation>
    <scope>NUCLEOTIDE SEQUENCE [LARGE SCALE GENOMIC DNA]</scope>
    <source>
        <strain evidence="10 11">M1-105</strain>
    </source>
</reference>
<evidence type="ECO:0000313" key="10">
    <source>
        <dbReference type="EMBL" id="KAL1616537.1"/>
    </source>
</evidence>
<accession>A0ABR3SBT5</accession>
<gene>
    <name evidence="10" type="ORF">SLS56_011375</name>
</gene>
<dbReference type="PANTHER" id="PTHR13202">
    <property type="entry name" value="MICROSOMAL SIGNAL PEPTIDASE 12 KDA SUBUNIT"/>
    <property type="match status" value="1"/>
</dbReference>
<dbReference type="PANTHER" id="PTHR13202:SF0">
    <property type="entry name" value="SIGNAL PEPTIDASE COMPLEX SUBUNIT 1"/>
    <property type="match status" value="1"/>
</dbReference>
<dbReference type="Pfam" id="PF06645">
    <property type="entry name" value="SPC12"/>
    <property type="match status" value="1"/>
</dbReference>
<keyword evidence="4 9" id="KW-0812">Transmembrane</keyword>
<evidence type="ECO:0000256" key="4">
    <source>
        <dbReference type="ARBA" id="ARBA00022692"/>
    </source>
</evidence>
<evidence type="ECO:0000313" key="11">
    <source>
        <dbReference type="Proteomes" id="UP001521116"/>
    </source>
</evidence>
<evidence type="ECO:0000256" key="6">
    <source>
        <dbReference type="ARBA" id="ARBA00022989"/>
    </source>
</evidence>
<sequence length="78" mass="8365">MADDLLEKARDLVEGQIIVAFIVGYSTQDIALALRILLAGAVLTFVAVVPPWPFFNKNPATWLPPQSAVTGGVEVEVT</sequence>
<protein>
    <recommendedName>
        <fullName evidence="3">Signal peptidase complex subunit 1</fullName>
    </recommendedName>
</protein>
<evidence type="ECO:0000256" key="2">
    <source>
        <dbReference type="ARBA" id="ARBA00005245"/>
    </source>
</evidence>
<dbReference type="EMBL" id="JAJVDC020000262">
    <property type="protein sequence ID" value="KAL1616537.1"/>
    <property type="molecule type" value="Genomic_DNA"/>
</dbReference>
<evidence type="ECO:0000256" key="1">
    <source>
        <dbReference type="ARBA" id="ARBA00004477"/>
    </source>
</evidence>
<keyword evidence="5" id="KW-0256">Endoplasmic reticulum</keyword>
<dbReference type="InterPro" id="IPR009542">
    <property type="entry name" value="Spc1/SPCS1"/>
</dbReference>
<evidence type="ECO:0000256" key="9">
    <source>
        <dbReference type="SAM" id="Phobius"/>
    </source>
</evidence>
<evidence type="ECO:0000256" key="8">
    <source>
        <dbReference type="ARBA" id="ARBA00045204"/>
    </source>
</evidence>
<dbReference type="Proteomes" id="UP001521116">
    <property type="component" value="Unassembled WGS sequence"/>
</dbReference>
<keyword evidence="6 9" id="KW-1133">Transmembrane helix</keyword>
<evidence type="ECO:0000256" key="7">
    <source>
        <dbReference type="ARBA" id="ARBA00023136"/>
    </source>
</evidence>
<comment type="similarity">
    <text evidence="2">Belongs to the SPCS1 family.</text>
</comment>
<keyword evidence="7 9" id="KW-0472">Membrane</keyword>